<protein>
    <submittedName>
        <fullName evidence="4">RING/U-box superfamily protein</fullName>
    </submittedName>
</protein>
<proteinExistence type="predicted"/>
<reference evidence="2 3" key="2">
    <citation type="submission" date="2018-11" db="EMBL/GenBank/DDBJ databases">
        <authorList>
            <consortium name="Pathogen Informatics"/>
        </authorList>
    </citation>
    <scope>NUCLEOTIDE SEQUENCE [LARGE SCALE GENOMIC DNA]</scope>
    <source>
        <strain evidence="2 3">Egypt</strain>
    </source>
</reference>
<dbReference type="AlphaFoldDB" id="A0A183AX03"/>
<feature type="compositionally biased region" description="Low complexity" evidence="1">
    <location>
        <begin position="323"/>
        <end position="333"/>
    </location>
</feature>
<reference evidence="4" key="1">
    <citation type="submission" date="2016-06" db="UniProtKB">
        <authorList>
            <consortium name="WormBaseParasite"/>
        </authorList>
    </citation>
    <scope>IDENTIFICATION</scope>
</reference>
<evidence type="ECO:0000256" key="1">
    <source>
        <dbReference type="SAM" id="MobiDB-lite"/>
    </source>
</evidence>
<gene>
    <name evidence="2" type="ORF">ECPE_LOCUS11488</name>
</gene>
<dbReference type="Proteomes" id="UP000272942">
    <property type="component" value="Unassembled WGS sequence"/>
</dbReference>
<dbReference type="EMBL" id="UZAN01050930">
    <property type="protein sequence ID" value="VDP88566.1"/>
    <property type="molecule type" value="Genomic_DNA"/>
</dbReference>
<keyword evidence="3" id="KW-1185">Reference proteome</keyword>
<evidence type="ECO:0000313" key="3">
    <source>
        <dbReference type="Proteomes" id="UP000272942"/>
    </source>
</evidence>
<evidence type="ECO:0000313" key="4">
    <source>
        <dbReference type="WBParaSite" id="ECPE_0001152301-mRNA-1"/>
    </source>
</evidence>
<organism evidence="4">
    <name type="scientific">Echinostoma caproni</name>
    <dbReference type="NCBI Taxonomy" id="27848"/>
    <lineage>
        <taxon>Eukaryota</taxon>
        <taxon>Metazoa</taxon>
        <taxon>Spiralia</taxon>
        <taxon>Lophotrochozoa</taxon>
        <taxon>Platyhelminthes</taxon>
        <taxon>Trematoda</taxon>
        <taxon>Digenea</taxon>
        <taxon>Plagiorchiida</taxon>
        <taxon>Echinostomata</taxon>
        <taxon>Echinostomatoidea</taxon>
        <taxon>Echinostomatidae</taxon>
        <taxon>Echinostoma</taxon>
    </lineage>
</organism>
<dbReference type="OrthoDB" id="636773at2759"/>
<evidence type="ECO:0000313" key="2">
    <source>
        <dbReference type="EMBL" id="VDP88566.1"/>
    </source>
</evidence>
<sequence length="447" mass="48856">MTAPDQGDSPVPVRRNAMFRSYRHLPSTGYNSRITLQSNLPRANTSSFRSQYLSSDLPYFWLHRSASARAIPLSHSGSVNNLGENAPLVEDDSFASPRLYDQRQRSIEDFSNINISPNQSPSPSHNVSNPCHMVDDLMNRRSRTNAIRFGSSVPTESNSVGLGSVDAQISLTNRSNRLHNGSGSYSPPDEPLDRSIIFTNPNINGAGPGSIAMRNVSLESVPRVPVPASRLYSRHSSSNPRVVRRRVVLDTTDNPIPPVNNATTNSAGVRRRERSMLSSGMDDRRNSVPMRTGYRSRVNTHHSTDRVRSHAFGTVPPDRPRPTATATTTTTGTAAATITGSSNDREIHVRHVPSIAVVHCLSAANEAPSTTSISGASSIEDVHPSAMMITPDIRRVQNRAKSCESSTREKSSLTKVSDASHALRGNNDWRVSNPRVVLCLLPTCLQR</sequence>
<dbReference type="WBParaSite" id="ECPE_0001152301-mRNA-1">
    <property type="protein sequence ID" value="ECPE_0001152301-mRNA-1"/>
    <property type="gene ID" value="ECPE_0001152301"/>
</dbReference>
<accession>A0A183AX03</accession>
<name>A0A183AX03_9TREM</name>
<feature type="region of interest" description="Disordered" evidence="1">
    <location>
        <begin position="252"/>
        <end position="333"/>
    </location>
</feature>